<dbReference type="InterPro" id="IPR053168">
    <property type="entry name" value="Glutamic_endopeptidase"/>
</dbReference>
<accession>A0A200Q535</accession>
<dbReference type="PANTHER" id="PTHR31589">
    <property type="entry name" value="PROTEIN, PUTATIVE (DUF239)-RELATED-RELATED"/>
    <property type="match status" value="1"/>
</dbReference>
<reference evidence="2 3" key="1">
    <citation type="journal article" date="2017" name="Mol. Plant">
        <title>The Genome of Medicinal Plant Macleaya cordata Provides New Insights into Benzylisoquinoline Alkaloids Metabolism.</title>
        <authorList>
            <person name="Liu X."/>
            <person name="Liu Y."/>
            <person name="Huang P."/>
            <person name="Ma Y."/>
            <person name="Qing Z."/>
            <person name="Tang Q."/>
            <person name="Cao H."/>
            <person name="Cheng P."/>
            <person name="Zheng Y."/>
            <person name="Yuan Z."/>
            <person name="Zhou Y."/>
            <person name="Liu J."/>
            <person name="Tang Z."/>
            <person name="Zhuo Y."/>
            <person name="Zhang Y."/>
            <person name="Yu L."/>
            <person name="Huang J."/>
            <person name="Yang P."/>
            <person name="Peng Q."/>
            <person name="Zhang J."/>
            <person name="Jiang W."/>
            <person name="Zhang Z."/>
            <person name="Lin K."/>
            <person name="Ro D.K."/>
            <person name="Chen X."/>
            <person name="Xiong X."/>
            <person name="Shang Y."/>
            <person name="Huang S."/>
            <person name="Zeng J."/>
        </authorList>
    </citation>
    <scope>NUCLEOTIDE SEQUENCE [LARGE SCALE GENOMIC DNA]</scope>
    <source>
        <strain evidence="3">cv. BLH2017</strain>
        <tissue evidence="2">Root</tissue>
    </source>
</reference>
<dbReference type="Gene3D" id="3.90.1320.10">
    <property type="entry name" value="Outer-capsid protein sigma 3, large lobe"/>
    <property type="match status" value="1"/>
</dbReference>
<name>A0A200Q535_MACCD</name>
<keyword evidence="3" id="KW-1185">Reference proteome</keyword>
<sequence length="368" mass="41229">MQISKEEDAELERQLKILNKFPVKTIHTEWGDIIDCIDIHKQPAFDHPSLKNHKIQVPTHILFSFFIEHEPSNFMFDGIECLEGTVPIRRTTKEDLIRAKSFSKTKNSATNEQKINSAYINGAYINLEDDDKRTKYFGASANITTYNPNVGEDQFSAAQIWIESSFRPTPFNSIQAGWIVAPPLYKDHLTRIFTYWTGTGSPVTGCYNTLCPGFVQVDRGLYPTLPIDHISTYGGIQYYVNIAVNQDKSSGDWWLSIAGTKNIGYWPKALFNSLGEGADSIKWGGSVSLSEEGISPPMGSGHFPDGHPKHSCYFTQIMYVNDHYELVNLGDTAYKEILCPRYGLTITGYVEEQGNTIEVGGPGGNCTR</sequence>
<evidence type="ECO:0000259" key="1">
    <source>
        <dbReference type="PROSITE" id="PS52045"/>
    </source>
</evidence>
<dbReference type="EMBL" id="MVGT01003113">
    <property type="protein sequence ID" value="OVA05544.1"/>
    <property type="molecule type" value="Genomic_DNA"/>
</dbReference>
<organism evidence="2 3">
    <name type="scientific">Macleaya cordata</name>
    <name type="common">Five-seeded plume-poppy</name>
    <name type="synonym">Bocconia cordata</name>
    <dbReference type="NCBI Taxonomy" id="56857"/>
    <lineage>
        <taxon>Eukaryota</taxon>
        <taxon>Viridiplantae</taxon>
        <taxon>Streptophyta</taxon>
        <taxon>Embryophyta</taxon>
        <taxon>Tracheophyta</taxon>
        <taxon>Spermatophyta</taxon>
        <taxon>Magnoliopsida</taxon>
        <taxon>Ranunculales</taxon>
        <taxon>Papaveraceae</taxon>
        <taxon>Papaveroideae</taxon>
        <taxon>Macleaya</taxon>
    </lineage>
</organism>
<dbReference type="InterPro" id="IPR025521">
    <property type="entry name" value="Neprosin_propep"/>
</dbReference>
<dbReference type="AlphaFoldDB" id="A0A200Q535"/>
<dbReference type="InParanoid" id="A0A200Q535"/>
<dbReference type="STRING" id="56857.A0A200Q535"/>
<feature type="domain" description="Neprosin PEP catalytic" evidence="1">
    <location>
        <begin position="117"/>
        <end position="367"/>
    </location>
</feature>
<dbReference type="Proteomes" id="UP000195402">
    <property type="component" value="Unassembled WGS sequence"/>
</dbReference>
<dbReference type="Pfam" id="PF14365">
    <property type="entry name" value="Neprosin_AP"/>
    <property type="match status" value="1"/>
</dbReference>
<dbReference type="Pfam" id="PF03080">
    <property type="entry name" value="Neprosin"/>
    <property type="match status" value="1"/>
</dbReference>
<evidence type="ECO:0000313" key="2">
    <source>
        <dbReference type="EMBL" id="OVA05544.1"/>
    </source>
</evidence>
<gene>
    <name evidence="2" type="ORF">BVC80_449g1</name>
</gene>
<dbReference type="OrthoDB" id="1858978at2759"/>
<comment type="caution">
    <text evidence="2">The sequence shown here is derived from an EMBL/GenBank/DDBJ whole genome shotgun (WGS) entry which is preliminary data.</text>
</comment>
<protein>
    <recommendedName>
        <fullName evidence="1">Neprosin PEP catalytic domain-containing protein</fullName>
    </recommendedName>
</protein>
<dbReference type="OMA" id="DSEFQYG"/>
<dbReference type="PANTHER" id="PTHR31589:SF110">
    <property type="entry name" value="PROTEIN, PUTATIVE (DUF239)-RELATED"/>
    <property type="match status" value="1"/>
</dbReference>
<proteinExistence type="predicted"/>
<dbReference type="InterPro" id="IPR004314">
    <property type="entry name" value="Neprosin"/>
</dbReference>
<evidence type="ECO:0000313" key="3">
    <source>
        <dbReference type="Proteomes" id="UP000195402"/>
    </source>
</evidence>
<dbReference type="PROSITE" id="PS52045">
    <property type="entry name" value="NEPROSIN_PEP_CD"/>
    <property type="match status" value="1"/>
</dbReference>